<evidence type="ECO:0000256" key="3">
    <source>
        <dbReference type="ARBA" id="ARBA00022705"/>
    </source>
</evidence>
<dbReference type="InterPro" id="IPR016266">
    <property type="entry name" value="POLE2"/>
</dbReference>
<evidence type="ECO:0000256" key="2">
    <source>
        <dbReference type="ARBA" id="ARBA00009560"/>
    </source>
</evidence>
<evidence type="ECO:0000313" key="9">
    <source>
        <dbReference type="EMBL" id="KAK8728708.1"/>
    </source>
</evidence>
<organism evidence="9 10">
    <name type="scientific">Cherax quadricarinatus</name>
    <name type="common">Australian red claw crayfish</name>
    <dbReference type="NCBI Taxonomy" id="27406"/>
    <lineage>
        <taxon>Eukaryota</taxon>
        <taxon>Metazoa</taxon>
        <taxon>Ecdysozoa</taxon>
        <taxon>Arthropoda</taxon>
        <taxon>Crustacea</taxon>
        <taxon>Multicrustacea</taxon>
        <taxon>Malacostraca</taxon>
        <taxon>Eumalacostraca</taxon>
        <taxon>Eucarida</taxon>
        <taxon>Decapoda</taxon>
        <taxon>Pleocyemata</taxon>
        <taxon>Astacidea</taxon>
        <taxon>Parastacoidea</taxon>
        <taxon>Parastacidae</taxon>
        <taxon>Cherax</taxon>
    </lineage>
</organism>
<gene>
    <name evidence="9" type="ORF">OTU49_009106</name>
</gene>
<dbReference type="InterPro" id="IPR024639">
    <property type="entry name" value="DNA_pol_e_bsu_N"/>
</dbReference>
<evidence type="ECO:0000313" key="10">
    <source>
        <dbReference type="Proteomes" id="UP001445076"/>
    </source>
</evidence>
<evidence type="ECO:0000256" key="4">
    <source>
        <dbReference type="ARBA" id="ARBA00023125"/>
    </source>
</evidence>
<evidence type="ECO:0000256" key="1">
    <source>
        <dbReference type="ARBA" id="ARBA00004123"/>
    </source>
</evidence>
<feature type="domain" description="DNA polymerase alpha/delta/epsilon subunit B" evidence="7">
    <location>
        <begin position="280"/>
        <end position="481"/>
    </location>
</feature>
<dbReference type="GO" id="GO:0008622">
    <property type="term" value="C:epsilon DNA polymerase complex"/>
    <property type="evidence" value="ECO:0007669"/>
    <property type="project" value="UniProtKB-UniRule"/>
</dbReference>
<dbReference type="PANTHER" id="PTHR12708">
    <property type="entry name" value="DNA POLYMERASE EPSILON SUBUNIT B"/>
    <property type="match status" value="1"/>
</dbReference>
<proteinExistence type="inferred from homology"/>
<accession>A0AAW0WM70</accession>
<dbReference type="InterPro" id="IPR007185">
    <property type="entry name" value="DNA_pol_a/d/e_bsu"/>
</dbReference>
<dbReference type="Gene3D" id="3.60.21.60">
    <property type="match status" value="1"/>
</dbReference>
<keyword evidence="5 6" id="KW-0539">Nucleus</keyword>
<dbReference type="Pfam" id="PF12213">
    <property type="entry name" value="Dpoe2NT"/>
    <property type="match status" value="1"/>
</dbReference>
<evidence type="ECO:0000256" key="5">
    <source>
        <dbReference type="ARBA" id="ARBA00023242"/>
    </source>
</evidence>
<dbReference type="Gene3D" id="1.10.8.60">
    <property type="match status" value="1"/>
</dbReference>
<reference evidence="9 10" key="1">
    <citation type="journal article" date="2024" name="BMC Genomics">
        <title>Genome assembly of redclaw crayfish (Cherax quadricarinatus) provides insights into its immune adaptation and hypoxia tolerance.</title>
        <authorList>
            <person name="Liu Z."/>
            <person name="Zheng J."/>
            <person name="Li H."/>
            <person name="Fang K."/>
            <person name="Wang S."/>
            <person name="He J."/>
            <person name="Zhou D."/>
            <person name="Weng S."/>
            <person name="Chi M."/>
            <person name="Gu Z."/>
            <person name="He J."/>
            <person name="Li F."/>
            <person name="Wang M."/>
        </authorList>
    </citation>
    <scope>NUCLEOTIDE SEQUENCE [LARGE SCALE GENOMIC DNA]</scope>
    <source>
        <strain evidence="9">ZL_2023a</strain>
    </source>
</reference>
<name>A0AAW0WM70_CHEQU</name>
<dbReference type="GO" id="GO:0003677">
    <property type="term" value="F:DNA binding"/>
    <property type="evidence" value="ECO:0007669"/>
    <property type="project" value="UniProtKB-UniRule"/>
</dbReference>
<keyword evidence="3 6" id="KW-0235">DNA replication</keyword>
<evidence type="ECO:0000259" key="7">
    <source>
        <dbReference type="Pfam" id="PF04042"/>
    </source>
</evidence>
<comment type="similarity">
    <text evidence="2 6">Belongs to the DNA polymerase epsilon subunit B family.</text>
</comment>
<comment type="subcellular location">
    <subcellularLocation>
        <location evidence="1 6">Nucleus</location>
    </subcellularLocation>
</comment>
<sequence length="522" mass="58077">MSAKNNVVNLFKLHGLAVRSDGAKYLCDLLNPLPKHEHDKWIEKVIEAVQKLPISSTLISKEDIHKAAQEVGTSENDDIENLLQIVDIYKVPKLIYNTERKKFVLAPARARDLHGDPSDKAGIFRDRYSIVYQRTCNHDLFRQPVVGNTDEDSKKFGLVKVEYLLGSSSRLEGVVALGLLTQLIEGQHHLEDDTGAVHLDLTNAKFHPGLFTHNCFILVEGWYEDGMLHASAIGLPPPEASSSTRALMGNINYFGGQGSVCSKNVIKLQQAEQENKDAMFVILSDVWLDKIKVTEKLRTLFTGYAQFPPVAFIFCGNFLSVCHGAEQAPELRQALTSLGTLIAGFPELMAHSKFIFVPGPSDPGPGSIFPRPPLPKYVTEEIKKTVPSAIFVCNPCRLLYCTQEIVIFRENIVAKMCRNCVYFPTNSEDIPAHFAKTLLSQSHLAALPLHVLPVYWGLDHCLSLYPTPDVIITADKGDAFATTYNHCVIMNPGSFSKTDFSFKVYFPATRQVEDSQIGDEDI</sequence>
<dbReference type="EMBL" id="JARKIK010000071">
    <property type="protein sequence ID" value="KAK8728708.1"/>
    <property type="molecule type" value="Genomic_DNA"/>
</dbReference>
<comment type="caution">
    <text evidence="9">The sequence shown here is derived from an EMBL/GenBank/DDBJ whole genome shotgun (WGS) entry which is preliminary data.</text>
</comment>
<feature type="domain" description="DNA polymerase epsilon subunit B N-terminal" evidence="8">
    <location>
        <begin position="4"/>
        <end position="70"/>
    </location>
</feature>
<dbReference type="GO" id="GO:0042276">
    <property type="term" value="P:error-prone translesion synthesis"/>
    <property type="evidence" value="ECO:0007669"/>
    <property type="project" value="TreeGrafter"/>
</dbReference>
<comment type="function">
    <text evidence="6">Participates in DNA repair and in chromosomal DNA replication.</text>
</comment>
<dbReference type="AlphaFoldDB" id="A0AAW0WM70"/>
<protein>
    <recommendedName>
        <fullName evidence="6">DNA polymerase epsilon subunit</fullName>
    </recommendedName>
    <alternativeName>
        <fullName evidence="6">DNA polymerase II subunit 2</fullName>
    </alternativeName>
</protein>
<evidence type="ECO:0000256" key="6">
    <source>
        <dbReference type="PIRNR" id="PIRNR000799"/>
    </source>
</evidence>
<dbReference type="PIRSF" id="PIRSF000799">
    <property type="entry name" value="DNA_pol_eps_2"/>
    <property type="match status" value="1"/>
</dbReference>
<keyword evidence="10" id="KW-1185">Reference proteome</keyword>
<dbReference type="GO" id="GO:0006261">
    <property type="term" value="P:DNA-templated DNA replication"/>
    <property type="evidence" value="ECO:0007669"/>
    <property type="project" value="InterPro"/>
</dbReference>
<dbReference type="PANTHER" id="PTHR12708:SF0">
    <property type="entry name" value="DNA POLYMERASE EPSILON SUBUNIT 2"/>
    <property type="match status" value="1"/>
</dbReference>
<dbReference type="Pfam" id="PF04042">
    <property type="entry name" value="DNA_pol_E_B"/>
    <property type="match status" value="1"/>
</dbReference>
<keyword evidence="4 6" id="KW-0238">DNA-binding</keyword>
<dbReference type="Proteomes" id="UP001445076">
    <property type="component" value="Unassembled WGS sequence"/>
</dbReference>
<evidence type="ECO:0000259" key="8">
    <source>
        <dbReference type="Pfam" id="PF12213"/>
    </source>
</evidence>